<evidence type="ECO:0000313" key="3">
    <source>
        <dbReference type="EMBL" id="GIH99198.1"/>
    </source>
</evidence>
<sequence length="212" mass="21307">MATTAVRPARATTGPPKKRRSAGRILLGGILVTACAFASAAITLRTESPVGAIAVLADLPAGHTLTAEDLRAVKGTVDAEVIPAGEAAEVIGKRLTVPLVAGSLLARGNVGEPAYPAPGQALLGVAVKHGQYPPDIAPGDRVTVAAIPDLATPAGGTGPETAVAVVSRIRHPDQPQNPAVVTLQLSQSDAEKVAVPAARGLVSLMQISPEVS</sequence>
<organism evidence="3 4">
    <name type="scientific">Planobispora takensis</name>
    <dbReference type="NCBI Taxonomy" id="1367882"/>
    <lineage>
        <taxon>Bacteria</taxon>
        <taxon>Bacillati</taxon>
        <taxon>Actinomycetota</taxon>
        <taxon>Actinomycetes</taxon>
        <taxon>Streptosporangiales</taxon>
        <taxon>Streptosporangiaceae</taxon>
        <taxon>Planobispora</taxon>
    </lineage>
</organism>
<dbReference type="CDD" id="cd11615">
    <property type="entry name" value="SAF_NeuB_like"/>
    <property type="match status" value="1"/>
</dbReference>
<dbReference type="RefSeq" id="WP_203873669.1">
    <property type="nucleotide sequence ID" value="NZ_BOOK01000006.1"/>
</dbReference>
<accession>A0A8J3WR62</accession>
<evidence type="ECO:0000259" key="2">
    <source>
        <dbReference type="SMART" id="SM00858"/>
    </source>
</evidence>
<dbReference type="AlphaFoldDB" id="A0A8J3WR62"/>
<feature type="domain" description="SAF" evidence="2">
    <location>
        <begin position="50"/>
        <end position="111"/>
    </location>
</feature>
<name>A0A8J3WR62_9ACTN</name>
<evidence type="ECO:0000256" key="1">
    <source>
        <dbReference type="SAM" id="MobiDB-lite"/>
    </source>
</evidence>
<gene>
    <name evidence="3" type="ORF">Pta02_12070</name>
</gene>
<feature type="region of interest" description="Disordered" evidence="1">
    <location>
        <begin position="1"/>
        <end position="20"/>
    </location>
</feature>
<dbReference type="InterPro" id="IPR057736">
    <property type="entry name" value="SAF_PseI/NeuA/NeuB"/>
</dbReference>
<dbReference type="Pfam" id="PF08666">
    <property type="entry name" value="SAF"/>
    <property type="match status" value="1"/>
</dbReference>
<dbReference type="InterPro" id="IPR013974">
    <property type="entry name" value="SAF"/>
</dbReference>
<dbReference type="SMART" id="SM00858">
    <property type="entry name" value="SAF"/>
    <property type="match status" value="1"/>
</dbReference>
<feature type="compositionally biased region" description="Low complexity" evidence="1">
    <location>
        <begin position="1"/>
        <end position="15"/>
    </location>
</feature>
<dbReference type="PROSITE" id="PS51257">
    <property type="entry name" value="PROKAR_LIPOPROTEIN"/>
    <property type="match status" value="1"/>
</dbReference>
<proteinExistence type="predicted"/>
<dbReference type="EMBL" id="BOOK01000006">
    <property type="protein sequence ID" value="GIH99198.1"/>
    <property type="molecule type" value="Genomic_DNA"/>
</dbReference>
<dbReference type="Proteomes" id="UP000634476">
    <property type="component" value="Unassembled WGS sequence"/>
</dbReference>
<comment type="caution">
    <text evidence="3">The sequence shown here is derived from an EMBL/GenBank/DDBJ whole genome shotgun (WGS) entry which is preliminary data.</text>
</comment>
<evidence type="ECO:0000313" key="4">
    <source>
        <dbReference type="Proteomes" id="UP000634476"/>
    </source>
</evidence>
<reference evidence="3" key="1">
    <citation type="submission" date="2021-01" db="EMBL/GenBank/DDBJ databases">
        <title>Whole genome shotgun sequence of Planobispora takensis NBRC 109077.</title>
        <authorList>
            <person name="Komaki H."/>
            <person name="Tamura T."/>
        </authorList>
    </citation>
    <scope>NUCLEOTIDE SEQUENCE</scope>
    <source>
        <strain evidence="3">NBRC 109077</strain>
    </source>
</reference>
<protein>
    <recommendedName>
        <fullName evidence="2">SAF domain-containing protein</fullName>
    </recommendedName>
</protein>
<keyword evidence="4" id="KW-1185">Reference proteome</keyword>